<keyword evidence="2" id="KW-1133">Transmembrane helix</keyword>
<evidence type="ECO:0000313" key="3">
    <source>
        <dbReference type="EMBL" id="KAJ6696239.1"/>
    </source>
</evidence>
<keyword evidence="4" id="KW-1185">Reference proteome</keyword>
<feature type="region of interest" description="Disordered" evidence="1">
    <location>
        <begin position="130"/>
        <end position="150"/>
    </location>
</feature>
<sequence>MEPDLALRFASFIIASAKFRRNKEIRPRLYNLPESTPGPPHRPYSSLAPPVRKVVNLRRKLIRVLMMRAGNLLSLSRKMMVLSMMMGSPSFLLCWMMKMVIQYKKMMVLSMMMGSPYVISVVLDDEDGDPVQESDRAIDGDLVPSKEVEG</sequence>
<accession>A0A9Q0PY79</accession>
<comment type="caution">
    <text evidence="3">The sequence shown here is derived from an EMBL/GenBank/DDBJ whole genome shotgun (WGS) entry which is preliminary data.</text>
</comment>
<organism evidence="3 4">
    <name type="scientific">Salix koriyanagi</name>
    <dbReference type="NCBI Taxonomy" id="2511006"/>
    <lineage>
        <taxon>Eukaryota</taxon>
        <taxon>Viridiplantae</taxon>
        <taxon>Streptophyta</taxon>
        <taxon>Embryophyta</taxon>
        <taxon>Tracheophyta</taxon>
        <taxon>Spermatophyta</taxon>
        <taxon>Magnoliopsida</taxon>
        <taxon>eudicotyledons</taxon>
        <taxon>Gunneridae</taxon>
        <taxon>Pentapetalae</taxon>
        <taxon>rosids</taxon>
        <taxon>fabids</taxon>
        <taxon>Malpighiales</taxon>
        <taxon>Salicaceae</taxon>
        <taxon>Saliceae</taxon>
        <taxon>Salix</taxon>
    </lineage>
</organism>
<feature type="compositionally biased region" description="Basic and acidic residues" evidence="1">
    <location>
        <begin position="133"/>
        <end position="150"/>
    </location>
</feature>
<evidence type="ECO:0000256" key="2">
    <source>
        <dbReference type="SAM" id="Phobius"/>
    </source>
</evidence>
<evidence type="ECO:0000313" key="4">
    <source>
        <dbReference type="Proteomes" id="UP001151752"/>
    </source>
</evidence>
<gene>
    <name evidence="3" type="ORF">OIU74_015185</name>
</gene>
<keyword evidence="2" id="KW-0812">Transmembrane</keyword>
<keyword evidence="2" id="KW-0472">Membrane</keyword>
<evidence type="ECO:0000256" key="1">
    <source>
        <dbReference type="SAM" id="MobiDB-lite"/>
    </source>
</evidence>
<dbReference type="AlphaFoldDB" id="A0A9Q0PY79"/>
<proteinExistence type="predicted"/>
<protein>
    <submittedName>
        <fullName evidence="3">Uncharacterized protein</fullName>
    </submittedName>
</protein>
<name>A0A9Q0PY79_9ROSI</name>
<feature type="transmembrane region" description="Helical" evidence="2">
    <location>
        <begin position="80"/>
        <end position="101"/>
    </location>
</feature>
<dbReference type="Proteomes" id="UP001151752">
    <property type="component" value="Chromosome 3"/>
</dbReference>
<dbReference type="EMBL" id="JAPFFM010000017">
    <property type="protein sequence ID" value="KAJ6696239.1"/>
    <property type="molecule type" value="Genomic_DNA"/>
</dbReference>
<reference evidence="3" key="2">
    <citation type="journal article" date="2023" name="Int. J. Mol. Sci.">
        <title>De Novo Assembly and Annotation of 11 Diverse Shrub Willow (Salix) Genomes Reveals Novel Gene Organization in Sex-Linked Regions.</title>
        <authorList>
            <person name="Hyden B."/>
            <person name="Feng K."/>
            <person name="Yates T.B."/>
            <person name="Jawdy S."/>
            <person name="Cereghino C."/>
            <person name="Smart L.B."/>
            <person name="Muchero W."/>
        </authorList>
    </citation>
    <scope>NUCLEOTIDE SEQUENCE</scope>
    <source>
        <tissue evidence="3">Shoot tip</tissue>
    </source>
</reference>
<reference evidence="3" key="1">
    <citation type="submission" date="2022-11" db="EMBL/GenBank/DDBJ databases">
        <authorList>
            <person name="Hyden B.L."/>
            <person name="Feng K."/>
            <person name="Yates T."/>
            <person name="Jawdy S."/>
            <person name="Smart L.B."/>
            <person name="Muchero W."/>
        </authorList>
    </citation>
    <scope>NUCLEOTIDE SEQUENCE</scope>
    <source>
        <tissue evidence="3">Shoot tip</tissue>
    </source>
</reference>